<dbReference type="GO" id="GO:1902201">
    <property type="term" value="P:negative regulation of bacterial-type flagellum-dependent cell motility"/>
    <property type="evidence" value="ECO:0007669"/>
    <property type="project" value="TreeGrafter"/>
</dbReference>
<dbReference type="InterPro" id="IPR043128">
    <property type="entry name" value="Rev_trsase/Diguanyl_cyclase"/>
</dbReference>
<dbReference type="SMART" id="SM00267">
    <property type="entry name" value="GGDEF"/>
    <property type="match status" value="1"/>
</dbReference>
<comment type="subcellular location">
    <subcellularLocation>
        <location evidence="2">Cell inner membrane</location>
    </subcellularLocation>
</comment>
<dbReference type="GO" id="GO:0043709">
    <property type="term" value="P:cell adhesion involved in single-species biofilm formation"/>
    <property type="evidence" value="ECO:0007669"/>
    <property type="project" value="TreeGrafter"/>
</dbReference>
<dbReference type="STRING" id="1434072.SAMN05216210_1450"/>
<comment type="cofactor">
    <cofactor evidence="1">
        <name>Mg(2+)</name>
        <dbReference type="ChEBI" id="CHEBI:18420"/>
    </cofactor>
</comment>
<gene>
    <name evidence="7" type="ORF">SAMN05216210_1450</name>
</gene>
<keyword evidence="5" id="KW-0472">Membrane</keyword>
<keyword evidence="5" id="KW-1133">Transmembrane helix</keyword>
<dbReference type="InterPro" id="IPR050469">
    <property type="entry name" value="Diguanylate_Cyclase"/>
</dbReference>
<dbReference type="GO" id="GO:0052621">
    <property type="term" value="F:diguanylate cyclase activity"/>
    <property type="evidence" value="ECO:0007669"/>
    <property type="project" value="UniProtKB-EC"/>
</dbReference>
<feature type="domain" description="GGDEF" evidence="6">
    <location>
        <begin position="284"/>
        <end position="424"/>
    </location>
</feature>
<dbReference type="GO" id="GO:0005886">
    <property type="term" value="C:plasma membrane"/>
    <property type="evidence" value="ECO:0007669"/>
    <property type="project" value="UniProtKB-SubCell"/>
</dbReference>
<dbReference type="PROSITE" id="PS50887">
    <property type="entry name" value="GGDEF"/>
    <property type="match status" value="1"/>
</dbReference>
<dbReference type="PANTHER" id="PTHR45138">
    <property type="entry name" value="REGULATORY COMPONENTS OF SENSORY TRANSDUCTION SYSTEM"/>
    <property type="match status" value="1"/>
</dbReference>
<sequence>MISVVNKDVPRWRSITTRQAVVTFVIALTLSIVAGLIELAEDARVLREETREQTLRLISLVEGSAAEAAFQLNPDLANQVASGLYGGGNIRYLALKDDFGRIMVEQGTLEAEPASGLLQRLFGDITDYHQPLLYNPGAGGEPQQVGEIIITLSIASIGQSYIERSLLVFVLGMIKAMGIALLVVLAFHFFITRPLLRVYNAIAEVNPRQPGDWEKPEFPIHRNDELGRLVSGLDNLMQAFQQGLDQRDELHQISTLDGLTGIPNRRRFDEFMEHQWQHAQRTREPLAVIFIDIDYFKPYNDNYGHATGDDTLRAVARSLADAMPRATDLVARYGGEEFVCVLPHTDSDGALEVAEKLRQRIQALNIPHAFSRVASQITISMGVASTTPGRHDNLAAVSDLLCLADSRLYLAKEQGRNRAVASDRSPEHAD</sequence>
<dbReference type="RefSeq" id="WP_092385543.1">
    <property type="nucleotide sequence ID" value="NZ_LT629787.1"/>
</dbReference>
<keyword evidence="8" id="KW-1185">Reference proteome</keyword>
<dbReference type="EC" id="2.7.7.65" evidence="3"/>
<dbReference type="InterPro" id="IPR000160">
    <property type="entry name" value="GGDEF_dom"/>
</dbReference>
<dbReference type="OrthoDB" id="9812260at2"/>
<keyword evidence="5" id="KW-0812">Transmembrane</keyword>
<dbReference type="Gene3D" id="3.30.70.270">
    <property type="match status" value="1"/>
</dbReference>
<reference evidence="8" key="1">
    <citation type="submission" date="2016-10" db="EMBL/GenBank/DDBJ databases">
        <authorList>
            <person name="Varghese N."/>
            <person name="Submissions S."/>
        </authorList>
    </citation>
    <scope>NUCLEOTIDE SEQUENCE [LARGE SCALE GENOMIC DNA]</scope>
    <source>
        <strain evidence="8">CECT 8338</strain>
    </source>
</reference>
<dbReference type="NCBIfam" id="TIGR00254">
    <property type="entry name" value="GGDEF"/>
    <property type="match status" value="1"/>
</dbReference>
<evidence type="ECO:0000256" key="5">
    <source>
        <dbReference type="SAM" id="Phobius"/>
    </source>
</evidence>
<feature type="transmembrane region" description="Helical" evidence="5">
    <location>
        <begin position="166"/>
        <end position="191"/>
    </location>
</feature>
<dbReference type="EMBL" id="LT629787">
    <property type="protein sequence ID" value="SDU04974.1"/>
    <property type="molecule type" value="Genomic_DNA"/>
</dbReference>
<dbReference type="Proteomes" id="UP000243924">
    <property type="component" value="Chromosome I"/>
</dbReference>
<protein>
    <recommendedName>
        <fullName evidence="3">diguanylate cyclase</fullName>
        <ecNumber evidence="3">2.7.7.65</ecNumber>
    </recommendedName>
</protein>
<evidence type="ECO:0000259" key="6">
    <source>
        <dbReference type="PROSITE" id="PS50887"/>
    </source>
</evidence>
<evidence type="ECO:0000313" key="8">
    <source>
        <dbReference type="Proteomes" id="UP000243924"/>
    </source>
</evidence>
<dbReference type="Pfam" id="PF00990">
    <property type="entry name" value="GGDEF"/>
    <property type="match status" value="1"/>
</dbReference>
<organism evidence="7 8">
    <name type="scientific">Halopseudomonas salegens</name>
    <dbReference type="NCBI Taxonomy" id="1434072"/>
    <lineage>
        <taxon>Bacteria</taxon>
        <taxon>Pseudomonadati</taxon>
        <taxon>Pseudomonadota</taxon>
        <taxon>Gammaproteobacteria</taxon>
        <taxon>Pseudomonadales</taxon>
        <taxon>Pseudomonadaceae</taxon>
        <taxon>Halopseudomonas</taxon>
    </lineage>
</organism>
<evidence type="ECO:0000256" key="2">
    <source>
        <dbReference type="ARBA" id="ARBA00004533"/>
    </source>
</evidence>
<dbReference type="AlphaFoldDB" id="A0A1H2FCA6"/>
<dbReference type="InterPro" id="IPR029787">
    <property type="entry name" value="Nucleotide_cyclase"/>
</dbReference>
<accession>A0A1H2FCA6</accession>
<proteinExistence type="predicted"/>
<evidence type="ECO:0000256" key="1">
    <source>
        <dbReference type="ARBA" id="ARBA00001946"/>
    </source>
</evidence>
<dbReference type="Gene3D" id="6.10.340.10">
    <property type="match status" value="1"/>
</dbReference>
<comment type="catalytic activity">
    <reaction evidence="4">
        <text>2 GTP = 3',3'-c-di-GMP + 2 diphosphate</text>
        <dbReference type="Rhea" id="RHEA:24898"/>
        <dbReference type="ChEBI" id="CHEBI:33019"/>
        <dbReference type="ChEBI" id="CHEBI:37565"/>
        <dbReference type="ChEBI" id="CHEBI:58805"/>
        <dbReference type="EC" id="2.7.7.65"/>
    </reaction>
</comment>
<evidence type="ECO:0000256" key="3">
    <source>
        <dbReference type="ARBA" id="ARBA00012528"/>
    </source>
</evidence>
<dbReference type="FunFam" id="3.30.70.270:FF:000001">
    <property type="entry name" value="Diguanylate cyclase domain protein"/>
    <property type="match status" value="1"/>
</dbReference>
<name>A0A1H2FCA6_9GAMM</name>
<dbReference type="SUPFAM" id="SSF55073">
    <property type="entry name" value="Nucleotide cyclase"/>
    <property type="match status" value="1"/>
</dbReference>
<evidence type="ECO:0000256" key="4">
    <source>
        <dbReference type="ARBA" id="ARBA00034247"/>
    </source>
</evidence>
<dbReference type="PANTHER" id="PTHR45138:SF9">
    <property type="entry name" value="DIGUANYLATE CYCLASE DGCM-RELATED"/>
    <property type="match status" value="1"/>
</dbReference>
<feature type="transmembrane region" description="Helical" evidence="5">
    <location>
        <begin position="20"/>
        <end position="40"/>
    </location>
</feature>
<dbReference type="CDD" id="cd01949">
    <property type="entry name" value="GGDEF"/>
    <property type="match status" value="1"/>
</dbReference>
<evidence type="ECO:0000313" key="7">
    <source>
        <dbReference type="EMBL" id="SDU04974.1"/>
    </source>
</evidence>